<keyword evidence="1" id="KW-0812">Transmembrane</keyword>
<feature type="transmembrane region" description="Helical" evidence="1">
    <location>
        <begin position="333"/>
        <end position="357"/>
    </location>
</feature>
<keyword evidence="1" id="KW-1133">Transmembrane helix</keyword>
<sequence length="808" mass="87321">MITPRSPSDFVWIPALVAALIFGFWAADRRVDRLDAVAAQTRGEAVIDGTSPTGYRGAVRDRVVSDVSGRSFEWIAQTQRAMADGRWRLRAVPDENAPFGRETHVAAPYRWWLEIVAHGEHSLSGMPEGLAVERAALIADPWLGGIFLVMAVGLVARVWGGGAAVWMALGGATMFPLAAAYPPGVPDDHGLFAIFALLSVCALGAGVARADSRSPTAAMRWFAVAGVGGGIALWIRPADQVPVCLGIGLGALLVAWSRRGAYAARPVLLPWRGWALGGGAMVLLGSMVEYFPDQLDTWELRAVHPLYGLSWIGAGEVLARLTRWIQRGERPQGFGGVGLSALGLSASLAVPVTMWLAENPGFLATESLAFRLTKEPTGVFAPSLGAWLQAEGMTFATMATLVPLVVWIPVGWIVGRRRGSIEHVSQLALLAGVLVPLVGLAWPQLRWWMLVDGVSLFGMAVLWAMVSEKRLPRARRGIAATAGGIVLLVGAVQTATTVPAADEVTLNLTEAESVLERDLAHWMATQTDGKAIVLAPPVLTTALSYYGGLQGVASNSWENTEGLLAAIRIVISTSRHESLALLESRGVTHLVLPSWDPFFSQYLADASVQVGDMFYPTLDRWILPTWLKPVAYVAPKIPGLEGYHVRVLELVDEQTEPAAASRLTAYFIEMGQLENADLSRQLLLKYPADFSALVALAELEAALGKAEAFAEIFQRVVDRLQGGADRSLSWDRRVSLAVLLARGNRMDLAEKQARWCLDRVNEKRLRALSNHGLFYYLALNDALGLTMEDDALRGLAVELLPVALRDAE</sequence>
<dbReference type="AlphaFoldDB" id="A0AAE9ZS43"/>
<keyword evidence="1" id="KW-0472">Membrane</keyword>
<feature type="transmembrane region" description="Helical" evidence="1">
    <location>
        <begin position="189"/>
        <end position="210"/>
    </location>
</feature>
<feature type="transmembrane region" description="Helical" evidence="1">
    <location>
        <begin position="393"/>
        <end position="414"/>
    </location>
</feature>
<evidence type="ECO:0000256" key="1">
    <source>
        <dbReference type="SAM" id="Phobius"/>
    </source>
</evidence>
<feature type="transmembrane region" description="Helical" evidence="1">
    <location>
        <begin position="269"/>
        <end position="291"/>
    </location>
</feature>
<gene>
    <name evidence="2" type="ORF">PXH66_12890</name>
</gene>
<feature type="transmembrane region" description="Helical" evidence="1">
    <location>
        <begin position="448"/>
        <end position="466"/>
    </location>
</feature>
<name>A0AAE9ZS43_9BACT</name>
<feature type="transmembrane region" description="Helical" evidence="1">
    <location>
        <begin position="426"/>
        <end position="442"/>
    </location>
</feature>
<dbReference type="Proteomes" id="UP001218638">
    <property type="component" value="Chromosome"/>
</dbReference>
<feature type="transmembrane region" description="Helical" evidence="1">
    <location>
        <begin position="240"/>
        <end position="257"/>
    </location>
</feature>
<reference evidence="2" key="1">
    <citation type="submission" date="2023-03" db="EMBL/GenBank/DDBJ databases">
        <title>Lomoglobus Profundus gen. nov., sp. nov., a novel member of the phylum Verrucomicrobia, isolated from deep-marine sediment of South China Sea.</title>
        <authorList>
            <person name="Ahmad T."/>
            <person name="Ishaq S.E."/>
            <person name="Wang F."/>
        </authorList>
    </citation>
    <scope>NUCLEOTIDE SEQUENCE</scope>
    <source>
        <strain evidence="2">LMO-M01</strain>
    </source>
</reference>
<dbReference type="KEGG" id="slom:PXH66_12890"/>
<protein>
    <submittedName>
        <fullName evidence="2">Uncharacterized protein</fullName>
    </submittedName>
</protein>
<proteinExistence type="predicted"/>
<keyword evidence="3" id="KW-1185">Reference proteome</keyword>
<organism evidence="2 3">
    <name type="scientific">Synoicihabitans lomoniglobus</name>
    <dbReference type="NCBI Taxonomy" id="2909285"/>
    <lineage>
        <taxon>Bacteria</taxon>
        <taxon>Pseudomonadati</taxon>
        <taxon>Verrucomicrobiota</taxon>
        <taxon>Opitutia</taxon>
        <taxon>Opitutales</taxon>
        <taxon>Opitutaceae</taxon>
        <taxon>Synoicihabitans</taxon>
    </lineage>
</organism>
<dbReference type="RefSeq" id="WP_330928578.1">
    <property type="nucleotide sequence ID" value="NZ_CP119075.1"/>
</dbReference>
<dbReference type="EMBL" id="CP119075">
    <property type="protein sequence ID" value="WED63226.1"/>
    <property type="molecule type" value="Genomic_DNA"/>
</dbReference>
<evidence type="ECO:0000313" key="3">
    <source>
        <dbReference type="Proteomes" id="UP001218638"/>
    </source>
</evidence>
<feature type="transmembrane region" description="Helical" evidence="1">
    <location>
        <begin position="12"/>
        <end position="27"/>
    </location>
</feature>
<feature type="transmembrane region" description="Helical" evidence="1">
    <location>
        <begin position="478"/>
        <end position="496"/>
    </location>
</feature>
<feature type="transmembrane region" description="Helical" evidence="1">
    <location>
        <begin position="217"/>
        <end position="234"/>
    </location>
</feature>
<feature type="transmembrane region" description="Helical" evidence="1">
    <location>
        <begin position="303"/>
        <end position="321"/>
    </location>
</feature>
<accession>A0AAE9ZS43</accession>
<evidence type="ECO:0000313" key="2">
    <source>
        <dbReference type="EMBL" id="WED63226.1"/>
    </source>
</evidence>